<accession>A0A5N4WVD6</accession>
<name>A0A5N4WVD6_9GAMM</name>
<dbReference type="EMBL" id="VXLD01000001">
    <property type="protein sequence ID" value="KAB1859829.1"/>
    <property type="molecule type" value="Genomic_DNA"/>
</dbReference>
<evidence type="ECO:0000313" key="1">
    <source>
        <dbReference type="EMBL" id="KAB1859829.1"/>
    </source>
</evidence>
<reference evidence="1 2" key="1">
    <citation type="submission" date="2019-09" db="EMBL/GenBank/DDBJ databases">
        <title>Draft genome sequence of Acinetobacter tandoii W4-4-4 isolated from environmental water sample.</title>
        <authorList>
            <person name="Wee S.K."/>
            <person name="Yan B."/>
            <person name="Mustaffa S.B."/>
            <person name="Yap E.P.H."/>
        </authorList>
    </citation>
    <scope>NUCLEOTIDE SEQUENCE [LARGE SCALE GENOMIC DNA]</scope>
    <source>
        <strain evidence="1 2">W4-4-4</strain>
    </source>
</reference>
<evidence type="ECO:0000313" key="2">
    <source>
        <dbReference type="Proteomes" id="UP000325788"/>
    </source>
</evidence>
<sequence length="263" mass="29728">MRYHYHDETIVKSLPEDTVFVFGSNLAGTHAGGAAKIALLHFGAMKGSGRGWAGQSYAIPTMNEHLQQMPLSQIQHYIDDFKIYTKHHPKTKYFITSVGCGVAGYKVEEIAPMFKGISHNVIFPVSFRPFVEQTLPKLRQAFLKAVLQDHVIFPNEPLDQVIEQLPLAENEKSLAQIILNTPMYPTDSNGRDRIFEIEDILHRLDAQGFKVDSPLESRMVIGGVVLALLELYNINEQDFLDVWNHQREIAAPRPENKARKAAH</sequence>
<comment type="caution">
    <text evidence="1">The sequence shown here is derived from an EMBL/GenBank/DDBJ whole genome shotgun (WGS) entry which is preliminary data.</text>
</comment>
<dbReference type="AlphaFoldDB" id="A0A5N4WVD6"/>
<proteinExistence type="predicted"/>
<dbReference type="Proteomes" id="UP000325788">
    <property type="component" value="Unassembled WGS sequence"/>
</dbReference>
<dbReference type="RefSeq" id="WP_151503788.1">
    <property type="nucleotide sequence ID" value="NZ_VXLD01000001.1"/>
</dbReference>
<gene>
    <name evidence="1" type="ORF">F4W09_01530</name>
</gene>
<organism evidence="1 2">
    <name type="scientific">Acinetobacter tandoii</name>
    <dbReference type="NCBI Taxonomy" id="202954"/>
    <lineage>
        <taxon>Bacteria</taxon>
        <taxon>Pseudomonadati</taxon>
        <taxon>Pseudomonadota</taxon>
        <taxon>Gammaproteobacteria</taxon>
        <taxon>Moraxellales</taxon>
        <taxon>Moraxellaceae</taxon>
        <taxon>Acinetobacter</taxon>
    </lineage>
</organism>
<protein>
    <submittedName>
        <fullName evidence="1">Uncharacterized protein</fullName>
    </submittedName>
</protein>